<organism evidence="3 4">
    <name type="scientific">Vitrella brassicaformis (strain CCMP3155)</name>
    <dbReference type="NCBI Taxonomy" id="1169540"/>
    <lineage>
        <taxon>Eukaryota</taxon>
        <taxon>Sar</taxon>
        <taxon>Alveolata</taxon>
        <taxon>Colpodellida</taxon>
        <taxon>Vitrellaceae</taxon>
        <taxon>Vitrella</taxon>
    </lineage>
</organism>
<name>A0A0G4GXP3_VITBC</name>
<protein>
    <recommendedName>
        <fullName evidence="2">TLDc domain-containing protein</fullName>
    </recommendedName>
</protein>
<dbReference type="Proteomes" id="UP000041254">
    <property type="component" value="Unassembled WGS sequence"/>
</dbReference>
<dbReference type="AlphaFoldDB" id="A0A0G4GXP3"/>
<dbReference type="InterPro" id="IPR006571">
    <property type="entry name" value="TLDc_dom"/>
</dbReference>
<reference evidence="3 4" key="1">
    <citation type="submission" date="2014-11" db="EMBL/GenBank/DDBJ databases">
        <authorList>
            <person name="Zhu J."/>
            <person name="Qi W."/>
            <person name="Song R."/>
        </authorList>
    </citation>
    <scope>NUCLEOTIDE SEQUENCE [LARGE SCALE GENOMIC DNA]</scope>
</reference>
<evidence type="ECO:0000259" key="2">
    <source>
        <dbReference type="Pfam" id="PF07534"/>
    </source>
</evidence>
<evidence type="ECO:0000313" key="4">
    <source>
        <dbReference type="Proteomes" id="UP000041254"/>
    </source>
</evidence>
<sequence>MHLWVSGGQQAASCAAPGRESTTERHNAFGTLPQEVLAVVLDMLFAAQVVSVLPVVDSTLRTVLLGPAWLMDSRGHASLGSIDAAEAWTAELWKGRFLRLHGRVWTLGLSRDSRLCQLSSIWWRWVCVCCALRTCVSCGAKVAVSPPVSDRGVHCDGCHSVVCRSLGVYRRIVDQPDKAALLPLVWRGAALAALSSGGPLPPRPLAYPLDSLSSLSSLVKIWSTSRDGCSFHTLLDRLATVKHAVLVVRQRTDQGPSQPFGVVTPFQWRLGQQTCHSDVSSYMLFSLVPHQQHQPALGLQEPDPEAPPASSETSILPFLRRGDDRGALGKAWCAMVTHAKQVSFHLKRDGVSFGGPYGHSALSIGKDMKEGSSWPNGLFGTTHSVSVEPVFTVHSAEVWAPLASLSAAPLVLRECNAAAGSPIESVESIQSHNETIERNIVRQLLVPLLRDPLEEWGRMQHGLSDDEEGQTDRSGRRGAPHPRQGRNQTRRYTHTH</sequence>
<dbReference type="EMBL" id="CDMY01000869">
    <property type="protein sequence ID" value="CEM35879.1"/>
    <property type="molecule type" value="Genomic_DNA"/>
</dbReference>
<proteinExistence type="predicted"/>
<accession>A0A0G4GXP3</accession>
<dbReference type="Pfam" id="PF07534">
    <property type="entry name" value="TLD"/>
    <property type="match status" value="1"/>
</dbReference>
<dbReference type="VEuPathDB" id="CryptoDB:Vbra_18980"/>
<gene>
    <name evidence="3" type="ORF">Vbra_18980</name>
</gene>
<feature type="region of interest" description="Disordered" evidence="1">
    <location>
        <begin position="461"/>
        <end position="496"/>
    </location>
</feature>
<feature type="compositionally biased region" description="Basic residues" evidence="1">
    <location>
        <begin position="476"/>
        <end position="496"/>
    </location>
</feature>
<feature type="domain" description="TLDc" evidence="2">
    <location>
        <begin position="215"/>
        <end position="293"/>
    </location>
</feature>
<evidence type="ECO:0000313" key="3">
    <source>
        <dbReference type="EMBL" id="CEM35879.1"/>
    </source>
</evidence>
<dbReference type="InParanoid" id="A0A0G4GXP3"/>
<keyword evidence="4" id="KW-1185">Reference proteome</keyword>
<evidence type="ECO:0000256" key="1">
    <source>
        <dbReference type="SAM" id="MobiDB-lite"/>
    </source>
</evidence>